<dbReference type="InterPro" id="IPR004942">
    <property type="entry name" value="Roadblock/LAMTOR2_dom"/>
</dbReference>
<dbReference type="FunFam" id="3.30.450.30:FF:000009">
    <property type="entry name" value="Dynein light chain roadblock"/>
    <property type="match status" value="1"/>
</dbReference>
<evidence type="ECO:0000259" key="2">
    <source>
        <dbReference type="SMART" id="SM00960"/>
    </source>
</evidence>
<keyword evidence="4" id="KW-1185">Reference proteome</keyword>
<sequence length="130" mass="14381">MPALPPLHSTSVPALPKKSLQKDAVQKDYADVEATLTRITSHTGVQGIVIATHEGSVIRSTLDNIQTQQISTLVTQLAARGKSVVRDLDPEDDLTFLRIRSKKNEILVAETKQYLLITIQNPNELQKGWI</sequence>
<gene>
    <name evidence="3" type="primary">DYNLRB2_1</name>
    <name evidence="3" type="ORF">HDU87_002037</name>
</gene>
<comment type="caution">
    <text evidence="3">The sequence shown here is derived from an EMBL/GenBank/DDBJ whole genome shotgun (WGS) entry which is preliminary data.</text>
</comment>
<dbReference type="AlphaFoldDB" id="A0AAD5TMV0"/>
<dbReference type="Gene3D" id="3.30.450.30">
    <property type="entry name" value="Dynein light chain 2a, cytoplasmic"/>
    <property type="match status" value="1"/>
</dbReference>
<evidence type="ECO:0000256" key="1">
    <source>
        <dbReference type="ARBA" id="ARBA00007191"/>
    </source>
</evidence>
<protein>
    <submittedName>
        <fullName evidence="3">Dynein light chain roadblock-type 2</fullName>
    </submittedName>
</protein>
<proteinExistence type="inferred from homology"/>
<reference evidence="3" key="1">
    <citation type="submission" date="2020-05" db="EMBL/GenBank/DDBJ databases">
        <title>Phylogenomic resolution of chytrid fungi.</title>
        <authorList>
            <person name="Stajich J.E."/>
            <person name="Amses K."/>
            <person name="Simmons R."/>
            <person name="Seto K."/>
            <person name="Myers J."/>
            <person name="Bonds A."/>
            <person name="Quandt C.A."/>
            <person name="Barry K."/>
            <person name="Liu P."/>
            <person name="Grigoriev I."/>
            <person name="Longcore J.E."/>
            <person name="James T.Y."/>
        </authorList>
    </citation>
    <scope>NUCLEOTIDE SEQUENCE</scope>
    <source>
        <strain evidence="3">JEL0379</strain>
    </source>
</reference>
<comment type="similarity">
    <text evidence="1">Belongs to the GAMAD family.</text>
</comment>
<dbReference type="EMBL" id="JADGJQ010000016">
    <property type="protein sequence ID" value="KAJ3180528.1"/>
    <property type="molecule type" value="Genomic_DNA"/>
</dbReference>
<organism evidence="3 4">
    <name type="scientific">Geranomyces variabilis</name>
    <dbReference type="NCBI Taxonomy" id="109894"/>
    <lineage>
        <taxon>Eukaryota</taxon>
        <taxon>Fungi</taxon>
        <taxon>Fungi incertae sedis</taxon>
        <taxon>Chytridiomycota</taxon>
        <taxon>Chytridiomycota incertae sedis</taxon>
        <taxon>Chytridiomycetes</taxon>
        <taxon>Spizellomycetales</taxon>
        <taxon>Powellomycetaceae</taxon>
        <taxon>Geranomyces</taxon>
    </lineage>
</organism>
<feature type="domain" description="Roadblock/LAMTOR2" evidence="2">
    <location>
        <begin position="32"/>
        <end position="120"/>
    </location>
</feature>
<dbReference type="Pfam" id="PF03259">
    <property type="entry name" value="Robl_LC7"/>
    <property type="match status" value="1"/>
</dbReference>
<dbReference type="SUPFAM" id="SSF103196">
    <property type="entry name" value="Roadblock/LC7 domain"/>
    <property type="match status" value="1"/>
</dbReference>
<evidence type="ECO:0000313" key="3">
    <source>
        <dbReference type="EMBL" id="KAJ3180528.1"/>
    </source>
</evidence>
<accession>A0AAD5TMV0</accession>
<evidence type="ECO:0000313" key="4">
    <source>
        <dbReference type="Proteomes" id="UP001212152"/>
    </source>
</evidence>
<dbReference type="Proteomes" id="UP001212152">
    <property type="component" value="Unassembled WGS sequence"/>
</dbReference>
<name>A0AAD5TMV0_9FUNG</name>
<dbReference type="PANTHER" id="PTHR10779">
    <property type="entry name" value="DYNEIN LIGHT CHAIN ROADBLOCK"/>
    <property type="match status" value="1"/>
</dbReference>
<dbReference type="SMART" id="SM00960">
    <property type="entry name" value="Robl_LC7"/>
    <property type="match status" value="1"/>
</dbReference>